<feature type="region of interest" description="Disordered" evidence="1">
    <location>
        <begin position="59"/>
        <end position="80"/>
    </location>
</feature>
<feature type="signal peptide" evidence="2">
    <location>
        <begin position="1"/>
        <end position="27"/>
    </location>
</feature>
<sequence>MFSLTGSGLRRAALGAFLVLGVPMLAACDNEGPAERAGESIDNSVSNAAKQTGEAMENIGNAIQDKSQEVRRDMNDDKPN</sequence>
<feature type="compositionally biased region" description="Basic and acidic residues" evidence="1">
    <location>
        <begin position="66"/>
        <end position="80"/>
    </location>
</feature>
<protein>
    <submittedName>
        <fullName evidence="3">Uncharacterized protein</fullName>
    </submittedName>
</protein>
<dbReference type="EMBL" id="CP067420">
    <property type="protein sequence ID" value="QQP89117.1"/>
    <property type="molecule type" value="Genomic_DNA"/>
</dbReference>
<name>A0ABX7B9G9_9PROT</name>
<gene>
    <name evidence="3" type="ORF">IGS68_24475</name>
</gene>
<accession>A0ABX7B9G9</accession>
<proteinExistence type="predicted"/>
<evidence type="ECO:0000256" key="2">
    <source>
        <dbReference type="SAM" id="SignalP"/>
    </source>
</evidence>
<dbReference type="RefSeq" id="WP_201074958.1">
    <property type="nucleotide sequence ID" value="NZ_CP067420.1"/>
</dbReference>
<evidence type="ECO:0000313" key="4">
    <source>
        <dbReference type="Proteomes" id="UP000595197"/>
    </source>
</evidence>
<dbReference type="Proteomes" id="UP000595197">
    <property type="component" value="Chromosome"/>
</dbReference>
<keyword evidence="2" id="KW-0732">Signal</keyword>
<keyword evidence="4" id="KW-1185">Reference proteome</keyword>
<organism evidence="3 4">
    <name type="scientific">Skermanella cutis</name>
    <dbReference type="NCBI Taxonomy" id="2775420"/>
    <lineage>
        <taxon>Bacteria</taxon>
        <taxon>Pseudomonadati</taxon>
        <taxon>Pseudomonadota</taxon>
        <taxon>Alphaproteobacteria</taxon>
        <taxon>Rhodospirillales</taxon>
        <taxon>Azospirillaceae</taxon>
        <taxon>Skermanella</taxon>
    </lineage>
</organism>
<reference evidence="3" key="1">
    <citation type="submission" date="2021-02" db="EMBL/GenBank/DDBJ databases">
        <title>Skermanella TT6 skin isolate.</title>
        <authorList>
            <person name="Lee K."/>
            <person name="Ganzorig M."/>
        </authorList>
    </citation>
    <scope>NUCLEOTIDE SEQUENCE</scope>
    <source>
        <strain evidence="3">TT6</strain>
    </source>
</reference>
<evidence type="ECO:0000256" key="1">
    <source>
        <dbReference type="SAM" id="MobiDB-lite"/>
    </source>
</evidence>
<evidence type="ECO:0000313" key="3">
    <source>
        <dbReference type="EMBL" id="QQP89117.1"/>
    </source>
</evidence>
<feature type="chain" id="PRO_5046601809" evidence="2">
    <location>
        <begin position="28"/>
        <end position="80"/>
    </location>
</feature>